<evidence type="ECO:0000313" key="2">
    <source>
        <dbReference type="Proteomes" id="UP000547458"/>
    </source>
</evidence>
<dbReference type="Proteomes" id="UP000547458">
    <property type="component" value="Unassembled WGS sequence"/>
</dbReference>
<accession>A0A846RP72</accession>
<protein>
    <submittedName>
        <fullName evidence="1">Uncharacterized protein (DUF952 family)</fullName>
    </submittedName>
</protein>
<dbReference type="Gene3D" id="3.20.170.20">
    <property type="entry name" value="Protein of unknown function DUF952"/>
    <property type="match status" value="1"/>
</dbReference>
<evidence type="ECO:0000313" key="1">
    <source>
        <dbReference type="EMBL" id="NJC23380.1"/>
    </source>
</evidence>
<dbReference type="EMBL" id="JAATJL010000001">
    <property type="protein sequence ID" value="NJC23380.1"/>
    <property type="molecule type" value="Genomic_DNA"/>
</dbReference>
<gene>
    <name evidence="1" type="ORF">BJ994_002456</name>
</gene>
<organism evidence="1 2">
    <name type="scientific">Arthrobacter pigmenti</name>
    <dbReference type="NCBI Taxonomy" id="271432"/>
    <lineage>
        <taxon>Bacteria</taxon>
        <taxon>Bacillati</taxon>
        <taxon>Actinomycetota</taxon>
        <taxon>Actinomycetes</taxon>
        <taxon>Micrococcales</taxon>
        <taxon>Micrococcaceae</taxon>
        <taxon>Arthrobacter</taxon>
    </lineage>
</organism>
<dbReference type="InterPro" id="IPR009297">
    <property type="entry name" value="DUF952"/>
</dbReference>
<dbReference type="AlphaFoldDB" id="A0A846RP72"/>
<keyword evidence="2" id="KW-1185">Reference proteome</keyword>
<sequence>MRILHLAYASDWNFAAQADEPYAVSTRGATLDDAGFIHCAEPDQLAAVAESAYRDEADPSELLVLVMDSEQIESDGVDVRWEDGGAGVSYPHVYGPIKPEYVQDVLHADFDEDGRFRILDQ</sequence>
<reference evidence="1 2" key="1">
    <citation type="submission" date="2020-03" db="EMBL/GenBank/DDBJ databases">
        <title>Sequencing the genomes of 1000 actinobacteria strains.</title>
        <authorList>
            <person name="Klenk H.-P."/>
        </authorList>
    </citation>
    <scope>NUCLEOTIDE SEQUENCE [LARGE SCALE GENOMIC DNA]</scope>
    <source>
        <strain evidence="1 2">DSM 16403</strain>
    </source>
</reference>
<comment type="caution">
    <text evidence="1">The sequence shown here is derived from an EMBL/GenBank/DDBJ whole genome shotgun (WGS) entry which is preliminary data.</text>
</comment>
<dbReference type="SUPFAM" id="SSF56399">
    <property type="entry name" value="ADP-ribosylation"/>
    <property type="match status" value="1"/>
</dbReference>
<dbReference type="Pfam" id="PF06108">
    <property type="entry name" value="DUF952"/>
    <property type="match status" value="1"/>
</dbReference>
<name>A0A846RP72_9MICC</name>
<proteinExistence type="predicted"/>
<dbReference type="RefSeq" id="WP_167994541.1">
    <property type="nucleotide sequence ID" value="NZ_JAATJL010000001.1"/>
</dbReference>